<dbReference type="RefSeq" id="WP_025419251.1">
    <property type="nucleotide sequence ID" value="NZ_CP013704.1"/>
</dbReference>
<reference evidence="1" key="1">
    <citation type="submission" date="2015-12" db="EMBL/GenBank/DDBJ databases">
        <title>Chromosome of the avian spirochetosis agent Borrelia anserina Es.</title>
        <authorList>
            <person name="Elbir H."/>
            <person name="Sitlani P."/>
            <person name="Bergstroem S."/>
            <person name="Barbour A.G."/>
        </authorList>
    </citation>
    <scope>NUCLEOTIDE SEQUENCE [LARGE SCALE GENOMIC DNA]</scope>
    <source>
        <strain evidence="1">Es</strain>
    </source>
</reference>
<evidence type="ECO:0000313" key="2">
    <source>
        <dbReference type="Proteomes" id="UP000185502"/>
    </source>
</evidence>
<sequence length="194" mass="22904">MNKSKLLKKLILLTILKNNISGKIYNKQEEKLEKVKNKIIIKTRNTKILKHIKQKNIKKNNRPIKSTEHKTKKTDKKDLLIVYIDEKYLNQNTKIIVKKWCESINILNYKIIDNPNTLTLEINNKQPKAILACEEVELFLKQNLRIQIVRGFELNFKGIPIVFTYLPKSQITNPELKKEIWQDLKIIKGIIKYG</sequence>
<protein>
    <submittedName>
        <fullName evidence="1">Uncharacterized protein</fullName>
    </submittedName>
</protein>
<keyword evidence="2" id="KW-1185">Reference proteome</keyword>
<dbReference type="Proteomes" id="UP000185502">
    <property type="component" value="Chromosome"/>
</dbReference>
<proteinExistence type="predicted"/>
<dbReference type="InterPro" id="IPR036895">
    <property type="entry name" value="Uracil-DNA_glycosylase-like_sf"/>
</dbReference>
<dbReference type="EMBL" id="CP013704">
    <property type="protein sequence ID" value="APR64531.1"/>
    <property type="molecule type" value="Genomic_DNA"/>
</dbReference>
<dbReference type="Gene3D" id="3.40.470.10">
    <property type="entry name" value="Uracil-DNA glycosylase-like domain"/>
    <property type="match status" value="1"/>
</dbReference>
<evidence type="ECO:0000313" key="1">
    <source>
        <dbReference type="EMBL" id="APR64531.1"/>
    </source>
</evidence>
<organism evidence="1 2">
    <name type="scientific">Borrelia anserina Es</name>
    <dbReference type="NCBI Taxonomy" id="1365188"/>
    <lineage>
        <taxon>Bacteria</taxon>
        <taxon>Pseudomonadati</taxon>
        <taxon>Spirochaetota</taxon>
        <taxon>Spirochaetia</taxon>
        <taxon>Spirochaetales</taxon>
        <taxon>Borreliaceae</taxon>
        <taxon>Borrelia</taxon>
    </lineage>
</organism>
<dbReference type="SUPFAM" id="SSF52141">
    <property type="entry name" value="Uracil-DNA glycosylase-like"/>
    <property type="match status" value="1"/>
</dbReference>
<name>A0ABM6FTC7_BORAN</name>
<accession>A0ABM6FTC7</accession>
<gene>
    <name evidence="1" type="ORF">N187_00060</name>
</gene>